<evidence type="ECO:0000313" key="3">
    <source>
        <dbReference type="Proteomes" id="UP000316759"/>
    </source>
</evidence>
<evidence type="ECO:0000256" key="1">
    <source>
        <dbReference type="SAM" id="MobiDB-lite"/>
    </source>
</evidence>
<dbReference type="EMBL" id="SUNJ01005515">
    <property type="protein sequence ID" value="TPP63576.1"/>
    <property type="molecule type" value="Genomic_DNA"/>
</dbReference>
<name>A0A504YTP5_FASGI</name>
<gene>
    <name evidence="2" type="ORF">FGIG_11809</name>
</gene>
<organism evidence="2 3">
    <name type="scientific">Fasciola gigantica</name>
    <name type="common">Giant liver fluke</name>
    <dbReference type="NCBI Taxonomy" id="46835"/>
    <lineage>
        <taxon>Eukaryota</taxon>
        <taxon>Metazoa</taxon>
        <taxon>Spiralia</taxon>
        <taxon>Lophotrochozoa</taxon>
        <taxon>Platyhelminthes</taxon>
        <taxon>Trematoda</taxon>
        <taxon>Digenea</taxon>
        <taxon>Plagiorchiida</taxon>
        <taxon>Echinostomata</taxon>
        <taxon>Echinostomatoidea</taxon>
        <taxon>Fasciolidae</taxon>
        <taxon>Fasciola</taxon>
    </lineage>
</organism>
<feature type="region of interest" description="Disordered" evidence="1">
    <location>
        <begin position="72"/>
        <end position="92"/>
    </location>
</feature>
<keyword evidence="3" id="KW-1185">Reference proteome</keyword>
<comment type="caution">
    <text evidence="2">The sequence shown here is derived from an EMBL/GenBank/DDBJ whole genome shotgun (WGS) entry which is preliminary data.</text>
</comment>
<accession>A0A504YTP5</accession>
<dbReference type="Proteomes" id="UP000316759">
    <property type="component" value="Unassembled WGS sequence"/>
</dbReference>
<feature type="compositionally biased region" description="Basic and acidic residues" evidence="1">
    <location>
        <begin position="72"/>
        <end position="83"/>
    </location>
</feature>
<reference evidence="2 3" key="1">
    <citation type="submission" date="2019-04" db="EMBL/GenBank/DDBJ databases">
        <title>Annotation for the trematode Fasciola gigantica.</title>
        <authorList>
            <person name="Choi Y.-J."/>
        </authorList>
    </citation>
    <scope>NUCLEOTIDE SEQUENCE [LARGE SCALE GENOMIC DNA]</scope>
    <source>
        <strain evidence="2">Uganda_cow_1</strain>
    </source>
</reference>
<dbReference type="OrthoDB" id="2418792at2759"/>
<sequence>MLFSLQIQKLQKPSSAIRSAVNIGPSEFHTNSLRTGSLEWRMEKAIEESNANLAEKISDFLVDRQASKMEEGILSHASHESGKNRPKRPIWV</sequence>
<proteinExistence type="predicted"/>
<evidence type="ECO:0000313" key="2">
    <source>
        <dbReference type="EMBL" id="TPP63576.1"/>
    </source>
</evidence>
<dbReference type="AlphaFoldDB" id="A0A504YTP5"/>
<protein>
    <submittedName>
        <fullName evidence="2">Uncharacterized protein</fullName>
    </submittedName>
</protein>